<reference evidence="2 3" key="1">
    <citation type="journal article" date="2016" name="Int. J. Syst. Evol. Microbiol.">
        <title>Streptococcuspantholopis sp. nov., isolated from faeces of the Tibetan antelope (Pantholops hodgsonii).</title>
        <authorList>
            <person name="Bai X."/>
            <person name="Xiong Y."/>
            <person name="Lu S."/>
            <person name="Jin D."/>
            <person name="Lai X."/>
            <person name="Yang J."/>
            <person name="Niu L."/>
            <person name="Hu S."/>
            <person name="Meng X."/>
            <person name="Pu J."/>
            <person name="Ye C."/>
            <person name="Xu J."/>
        </authorList>
    </citation>
    <scope>NUCLEOTIDE SEQUENCE [LARGE SCALE GENOMIC DNA]</scope>
    <source>
        <strain evidence="2 3">TA 26</strain>
    </source>
</reference>
<dbReference type="InterPro" id="IPR028082">
    <property type="entry name" value="Peripla_BP_I"/>
</dbReference>
<feature type="chain" id="PRO_5039275025" evidence="1">
    <location>
        <begin position="20"/>
        <end position="321"/>
    </location>
</feature>
<organism evidence="2 3">
    <name type="scientific">Streptococcus pantholopis</name>
    <dbReference type="NCBI Taxonomy" id="1811193"/>
    <lineage>
        <taxon>Bacteria</taxon>
        <taxon>Bacillati</taxon>
        <taxon>Bacillota</taxon>
        <taxon>Bacilli</taxon>
        <taxon>Lactobacillales</taxon>
        <taxon>Streptococcaceae</taxon>
        <taxon>Streptococcus</taxon>
    </lineage>
</organism>
<dbReference type="InterPro" id="IPR007487">
    <property type="entry name" value="ABC_transpt-TYRBP-like"/>
</dbReference>
<keyword evidence="1" id="KW-0732">Signal</keyword>
<dbReference type="Gene3D" id="3.40.50.2300">
    <property type="match status" value="2"/>
</dbReference>
<accession>A0A172QAP0</accession>
<dbReference type="Proteomes" id="UP000077317">
    <property type="component" value="Chromosome"/>
</dbReference>
<dbReference type="OrthoDB" id="9776955at2"/>
<dbReference type="PROSITE" id="PS51257">
    <property type="entry name" value="PROKAR_LIPOPROTEIN"/>
    <property type="match status" value="1"/>
</dbReference>
<sequence>MKRLMKTVCGLGLACLLLAACSQKSDSSKTAASDAKHIGILQYVEHESLTAARKGFIDELEQEGYVDGDNIVIDYENAQGDQANLQTISESLVQDNDLVLGIATPAAQALATASSDVPILFTAVTDPVSAKLVDSMEKPGHNVTGTSDLSPIDKQVELLQEVLPDVKKVGIMYTTNERNSEVQVEDAKKAFKAAGIETVVKGISSTNDVQDTAKSLMNQTEVLFIPTDNTIVSSISLITDLSKEMKVPVVGGSADVVESGVLFSYGADYEALGRQTAQLAVKILEGEEPDKIAAEYPDTLQVVVNDEMAETLGIDISAIKE</sequence>
<feature type="signal peptide" evidence="1">
    <location>
        <begin position="1"/>
        <end position="19"/>
    </location>
</feature>
<reference evidence="3" key="2">
    <citation type="submission" date="2016-03" db="EMBL/GenBank/DDBJ databases">
        <title>Streptococcus antelopensis sp. nov., isolated from the feces of the Tibetan antelope (Pantholops hodgsonii) in Hoh Xil National Nature Reserve, Qinghai, China.</title>
        <authorList>
            <person name="Bai X."/>
        </authorList>
    </citation>
    <scope>NUCLEOTIDE SEQUENCE [LARGE SCALE GENOMIC DNA]</scope>
    <source>
        <strain evidence="3">TA 26</strain>
    </source>
</reference>
<evidence type="ECO:0000256" key="1">
    <source>
        <dbReference type="SAM" id="SignalP"/>
    </source>
</evidence>
<dbReference type="CDD" id="cd06325">
    <property type="entry name" value="PBP1_ABC_unchar_transporter"/>
    <property type="match status" value="1"/>
</dbReference>
<keyword evidence="3" id="KW-1185">Reference proteome</keyword>
<dbReference type="KEGG" id="spat:A0O21_10500"/>
<dbReference type="PANTHER" id="PTHR35271">
    <property type="entry name" value="ABC TRANSPORTER, SUBSTRATE-BINDING LIPOPROTEIN-RELATED"/>
    <property type="match status" value="1"/>
</dbReference>
<dbReference type="EMBL" id="CP014699">
    <property type="protein sequence ID" value="AND80498.1"/>
    <property type="molecule type" value="Genomic_DNA"/>
</dbReference>
<dbReference type="Pfam" id="PF04392">
    <property type="entry name" value="ABC_sub_bind"/>
    <property type="match status" value="1"/>
</dbReference>
<dbReference type="AlphaFoldDB" id="A0A172QAP0"/>
<evidence type="ECO:0000313" key="2">
    <source>
        <dbReference type="EMBL" id="AND80498.1"/>
    </source>
</evidence>
<dbReference type="PANTHER" id="PTHR35271:SF1">
    <property type="entry name" value="ABC TRANSPORTER, SUBSTRATE-BINDING LIPOPROTEIN"/>
    <property type="match status" value="1"/>
</dbReference>
<name>A0A172QAP0_9STRE</name>
<gene>
    <name evidence="2" type="ORF">A0O21_10500</name>
</gene>
<dbReference type="RefSeq" id="WP_067065309.1">
    <property type="nucleotide sequence ID" value="NZ_CP014699.1"/>
</dbReference>
<evidence type="ECO:0000313" key="3">
    <source>
        <dbReference type="Proteomes" id="UP000077317"/>
    </source>
</evidence>
<dbReference type="SUPFAM" id="SSF53822">
    <property type="entry name" value="Periplasmic binding protein-like I"/>
    <property type="match status" value="1"/>
</dbReference>
<proteinExistence type="predicted"/>
<dbReference type="STRING" id="1811193.A0O21_10500"/>
<protein>
    <submittedName>
        <fullName evidence="2">ABC transporter substrate-binding protein</fullName>
    </submittedName>
</protein>